<dbReference type="Proteomes" id="UP000499080">
    <property type="component" value="Unassembled WGS sequence"/>
</dbReference>
<dbReference type="AlphaFoldDB" id="A0A4Y2KG47"/>
<keyword evidence="2" id="KW-1185">Reference proteome</keyword>
<proteinExistence type="predicted"/>
<protein>
    <submittedName>
        <fullName evidence="1">Uncharacterized protein</fullName>
    </submittedName>
</protein>
<evidence type="ECO:0000313" key="1">
    <source>
        <dbReference type="EMBL" id="GBN00557.1"/>
    </source>
</evidence>
<gene>
    <name evidence="1" type="ORF">AVEN_113149_1</name>
</gene>
<accession>A0A4Y2KG47</accession>
<dbReference type="EMBL" id="BGPR01114293">
    <property type="protein sequence ID" value="GBN00557.1"/>
    <property type="molecule type" value="Genomic_DNA"/>
</dbReference>
<feature type="non-terminal residue" evidence="1">
    <location>
        <position position="1"/>
    </location>
</feature>
<comment type="caution">
    <text evidence="1">The sequence shown here is derived from an EMBL/GenBank/DDBJ whole genome shotgun (WGS) entry which is preliminary data.</text>
</comment>
<reference evidence="1 2" key="1">
    <citation type="journal article" date="2019" name="Sci. Rep.">
        <title>Orb-weaving spider Araneus ventricosus genome elucidates the spidroin gene catalogue.</title>
        <authorList>
            <person name="Kono N."/>
            <person name="Nakamura H."/>
            <person name="Ohtoshi R."/>
            <person name="Moran D.A.P."/>
            <person name="Shinohara A."/>
            <person name="Yoshida Y."/>
            <person name="Fujiwara M."/>
            <person name="Mori M."/>
            <person name="Tomita M."/>
            <person name="Arakawa K."/>
        </authorList>
    </citation>
    <scope>NUCLEOTIDE SEQUENCE [LARGE SCALE GENOMIC DNA]</scope>
</reference>
<sequence length="90" mass="10040">FRHFGCQQAISNIGIHWNRKKNVTSNPVILNRGQVATPELVPPNFRTTPAGGRLAPTYDLTCNGPSCTADLRWNWVSSLEPSNPKVKPYH</sequence>
<organism evidence="1 2">
    <name type="scientific">Araneus ventricosus</name>
    <name type="common">Orbweaver spider</name>
    <name type="synonym">Epeira ventricosa</name>
    <dbReference type="NCBI Taxonomy" id="182803"/>
    <lineage>
        <taxon>Eukaryota</taxon>
        <taxon>Metazoa</taxon>
        <taxon>Ecdysozoa</taxon>
        <taxon>Arthropoda</taxon>
        <taxon>Chelicerata</taxon>
        <taxon>Arachnida</taxon>
        <taxon>Araneae</taxon>
        <taxon>Araneomorphae</taxon>
        <taxon>Entelegynae</taxon>
        <taxon>Araneoidea</taxon>
        <taxon>Araneidae</taxon>
        <taxon>Araneus</taxon>
    </lineage>
</organism>
<evidence type="ECO:0000313" key="2">
    <source>
        <dbReference type="Proteomes" id="UP000499080"/>
    </source>
</evidence>
<name>A0A4Y2KG47_ARAVE</name>